<dbReference type="SUPFAM" id="SSF54001">
    <property type="entry name" value="Cysteine proteinases"/>
    <property type="match status" value="1"/>
</dbReference>
<keyword evidence="2" id="KW-0645">Protease</keyword>
<organism evidence="6 7">
    <name type="scientific">Asticcacaulis excentricus</name>
    <dbReference type="NCBI Taxonomy" id="78587"/>
    <lineage>
        <taxon>Bacteria</taxon>
        <taxon>Pseudomonadati</taxon>
        <taxon>Pseudomonadota</taxon>
        <taxon>Alphaproteobacteria</taxon>
        <taxon>Caulobacterales</taxon>
        <taxon>Caulobacteraceae</taxon>
        <taxon>Asticcacaulis</taxon>
    </lineage>
</organism>
<sequence>MAEARRWLGTPYQHGQSVCGVGCDCLGLIRGVWRGLYGPEPWALDPYTGDWAECSGEERLKTACDRWLRPVALTAAQAGDVLIFRMRDTAVAKHAAILSTGPIEDPRAQLIHAYWGHAVTETWLGRWWRRHLVAAYAYPDAAHLTPSSSRRDGLESTSPKIRGGAFRRDLSWHN</sequence>
<dbReference type="InterPro" id="IPR038765">
    <property type="entry name" value="Papain-like_cys_pep_sf"/>
</dbReference>
<name>A0A3G9G908_9CAUL</name>
<dbReference type="EMBL" id="AP018827">
    <property type="protein sequence ID" value="BBF80818.1"/>
    <property type="molecule type" value="Genomic_DNA"/>
</dbReference>
<dbReference type="Proteomes" id="UP000278756">
    <property type="component" value="Chromosome 1"/>
</dbReference>
<accession>A0A3G9G908</accession>
<proteinExistence type="inferred from homology"/>
<dbReference type="GO" id="GO:0008234">
    <property type="term" value="F:cysteine-type peptidase activity"/>
    <property type="evidence" value="ECO:0007669"/>
    <property type="project" value="UniProtKB-KW"/>
</dbReference>
<evidence type="ECO:0000256" key="4">
    <source>
        <dbReference type="ARBA" id="ARBA00022807"/>
    </source>
</evidence>
<comment type="similarity">
    <text evidence="1">Belongs to the peptidase C40 family.</text>
</comment>
<evidence type="ECO:0000256" key="1">
    <source>
        <dbReference type="ARBA" id="ARBA00007074"/>
    </source>
</evidence>
<dbReference type="GO" id="GO:0006508">
    <property type="term" value="P:proteolysis"/>
    <property type="evidence" value="ECO:0007669"/>
    <property type="project" value="UniProtKB-KW"/>
</dbReference>
<feature type="domain" description="NlpC/P60" evidence="5">
    <location>
        <begin position="1"/>
        <end position="139"/>
    </location>
</feature>
<reference evidence="7" key="1">
    <citation type="journal article" date="2017" name="Biotechnol. Biofuels">
        <title>Evaluation of environmental bacterial communities as a factor affecting the growth of duckweed Lemna minor.</title>
        <authorList>
            <person name="Ishizawa H."/>
            <person name="Kuroda M."/>
            <person name="Morikawa M."/>
            <person name="Ike M."/>
        </authorList>
    </citation>
    <scope>NUCLEOTIDE SEQUENCE [LARGE SCALE GENOMIC DNA]</scope>
    <source>
        <strain evidence="7">M6</strain>
    </source>
</reference>
<dbReference type="Gene3D" id="3.90.1720.10">
    <property type="entry name" value="endopeptidase domain like (from Nostoc punctiforme)"/>
    <property type="match status" value="1"/>
</dbReference>
<protein>
    <submittedName>
        <fullName evidence="6">Gene transfer agent NlpC/P60 family peptidase</fullName>
    </submittedName>
</protein>
<evidence type="ECO:0000259" key="5">
    <source>
        <dbReference type="PROSITE" id="PS51935"/>
    </source>
</evidence>
<evidence type="ECO:0000313" key="7">
    <source>
        <dbReference type="Proteomes" id="UP000278756"/>
    </source>
</evidence>
<reference evidence="7" key="2">
    <citation type="journal article" date="2017" name="Plant Physiol. Biochem.">
        <title>Differential oxidative and antioxidative response of duckweed Lemna minor toward plant growth promoting/inhibiting bacteria.</title>
        <authorList>
            <person name="Ishizawa H."/>
            <person name="Kuroda M."/>
            <person name="Morikawa M."/>
            <person name="Ike M."/>
        </authorList>
    </citation>
    <scope>NUCLEOTIDE SEQUENCE [LARGE SCALE GENOMIC DNA]</scope>
    <source>
        <strain evidence="7">M6</strain>
    </source>
</reference>
<dbReference type="NCBIfam" id="TIGR02219">
    <property type="entry name" value="phage_NlpC_fam"/>
    <property type="match status" value="1"/>
</dbReference>
<evidence type="ECO:0000313" key="6">
    <source>
        <dbReference type="EMBL" id="BBF80818.1"/>
    </source>
</evidence>
<gene>
    <name evidence="6" type="ORF">EM6_1403</name>
</gene>
<evidence type="ECO:0000256" key="2">
    <source>
        <dbReference type="ARBA" id="ARBA00022670"/>
    </source>
</evidence>
<dbReference type="InterPro" id="IPR000064">
    <property type="entry name" value="NLP_P60_dom"/>
</dbReference>
<keyword evidence="3" id="KW-0378">Hydrolase</keyword>
<keyword evidence="4" id="KW-0788">Thiol protease</keyword>
<dbReference type="PROSITE" id="PS51935">
    <property type="entry name" value="NLPC_P60"/>
    <property type="match status" value="1"/>
</dbReference>
<dbReference type="AlphaFoldDB" id="A0A3G9G908"/>
<evidence type="ECO:0000256" key="3">
    <source>
        <dbReference type="ARBA" id="ARBA00022801"/>
    </source>
</evidence>
<dbReference type="InterPro" id="IPR011929">
    <property type="entry name" value="Phage_pept_NlpC/P60"/>
</dbReference>